<evidence type="ECO:0000313" key="2">
    <source>
        <dbReference type="EMBL" id="AMD20926.1"/>
    </source>
</evidence>
<dbReference type="STRING" id="45286.A0A109UZ94"/>
<organism evidence="2 3">
    <name type="scientific">Eremothecium sinecaudum</name>
    <dbReference type="NCBI Taxonomy" id="45286"/>
    <lineage>
        <taxon>Eukaryota</taxon>
        <taxon>Fungi</taxon>
        <taxon>Dikarya</taxon>
        <taxon>Ascomycota</taxon>
        <taxon>Saccharomycotina</taxon>
        <taxon>Saccharomycetes</taxon>
        <taxon>Saccharomycetales</taxon>
        <taxon>Saccharomycetaceae</taxon>
        <taxon>Eremothecium</taxon>
    </lineage>
</organism>
<protein>
    <submittedName>
        <fullName evidence="2">HDR184Wp</fullName>
    </submittedName>
</protein>
<dbReference type="Proteomes" id="UP000243052">
    <property type="component" value="Chromosome iv"/>
</dbReference>
<dbReference type="OrthoDB" id="4047136at2759"/>
<name>A0A109UZ94_9SACH</name>
<gene>
    <name evidence="2" type="ORF">AW171_hschr42848</name>
</gene>
<accession>A0A109UZ94</accession>
<dbReference type="Pfam" id="PF05841">
    <property type="entry name" value="Apc15p"/>
    <property type="match status" value="1"/>
</dbReference>
<evidence type="ECO:0000256" key="1">
    <source>
        <dbReference type="SAM" id="MobiDB-lite"/>
    </source>
</evidence>
<dbReference type="GO" id="GO:0005680">
    <property type="term" value="C:anaphase-promoting complex"/>
    <property type="evidence" value="ECO:0007669"/>
    <property type="project" value="InterPro"/>
</dbReference>
<feature type="region of interest" description="Disordered" evidence="1">
    <location>
        <begin position="124"/>
        <end position="147"/>
    </location>
</feature>
<reference evidence="2 3" key="1">
    <citation type="submission" date="2016-01" db="EMBL/GenBank/DDBJ databases">
        <title>Genome sequence of the yeast Holleya sinecauda.</title>
        <authorList>
            <person name="Dietrich F.S."/>
        </authorList>
    </citation>
    <scope>NUCLEOTIDE SEQUENCE [LARGE SCALE GENOMIC DNA]</scope>
    <source>
        <strain evidence="2 3">ATCC 58844</strain>
    </source>
</reference>
<proteinExistence type="predicted"/>
<dbReference type="EMBL" id="CP014244">
    <property type="protein sequence ID" value="AMD20926.1"/>
    <property type="molecule type" value="Genomic_DNA"/>
</dbReference>
<dbReference type="GeneID" id="28724195"/>
<dbReference type="AlphaFoldDB" id="A0A109UZ94"/>
<feature type="compositionally biased region" description="Polar residues" evidence="1">
    <location>
        <begin position="133"/>
        <end position="142"/>
    </location>
</feature>
<dbReference type="GO" id="GO:0031145">
    <property type="term" value="P:anaphase-promoting complex-dependent catabolic process"/>
    <property type="evidence" value="ECO:0007669"/>
    <property type="project" value="InterPro"/>
</dbReference>
<sequence>MDAIGIYLGCIDKEKKERNIADVPVLGDLDYQWNTERTRPTQTIWEVNKPTNTRDRVAKSKKRAIASLSAYCTFSQRPLSTSGRFSEFDLDELLVERNLSYIRTLGHDSIRPIGIAKTIRELEREKNDKQENKAPTQNTTNCLPEPMENRNETQNAATINDLMLDLDQGVHSEQEESYNYDDEFDRVEHDGTIEQRPTGRLVAGTGLYAEDSQILQQFEESIIPNNRVRASRISNLRNTTYSSPNNQFTP</sequence>
<dbReference type="RefSeq" id="XP_017987922.1">
    <property type="nucleotide sequence ID" value="XM_018132433.1"/>
</dbReference>
<evidence type="ECO:0000313" key="3">
    <source>
        <dbReference type="Proteomes" id="UP000243052"/>
    </source>
</evidence>
<dbReference type="InterPro" id="IPR008402">
    <property type="entry name" value="APC_su15/mnd2"/>
</dbReference>
<keyword evidence="3" id="KW-1185">Reference proteome</keyword>